<evidence type="ECO:0000256" key="1">
    <source>
        <dbReference type="SAM" id="MobiDB-lite"/>
    </source>
</evidence>
<dbReference type="InterPro" id="IPR007557">
    <property type="entry name" value="PSP1_C"/>
</dbReference>
<proteinExistence type="predicted"/>
<dbReference type="PANTHER" id="PTHR43830">
    <property type="entry name" value="PROTEIN PSP1"/>
    <property type="match status" value="1"/>
</dbReference>
<dbReference type="AlphaFoldDB" id="Q1JXH1"/>
<gene>
    <name evidence="3" type="ORF">Dace_0769</name>
</gene>
<dbReference type="OrthoDB" id="9779344at2"/>
<accession>Q1JXH1</accession>
<dbReference type="PANTHER" id="PTHR43830:SF3">
    <property type="entry name" value="PROTEIN PSP1"/>
    <property type="match status" value="1"/>
</dbReference>
<keyword evidence="4" id="KW-1185">Reference proteome</keyword>
<feature type="domain" description="PSP1 C-terminal" evidence="2">
    <location>
        <begin position="75"/>
        <end position="160"/>
    </location>
</feature>
<protein>
    <submittedName>
        <fullName evidence="3">PSP1</fullName>
    </submittedName>
</protein>
<dbReference type="RefSeq" id="WP_006001860.1">
    <property type="nucleotide sequence ID" value="NZ_AAEW02000015.1"/>
</dbReference>
<dbReference type="EMBL" id="AAEW02000015">
    <property type="protein sequence ID" value="EAT14991.1"/>
    <property type="molecule type" value="Genomic_DNA"/>
</dbReference>
<evidence type="ECO:0000313" key="4">
    <source>
        <dbReference type="Proteomes" id="UP000005695"/>
    </source>
</evidence>
<evidence type="ECO:0000259" key="2">
    <source>
        <dbReference type="PROSITE" id="PS51411"/>
    </source>
</evidence>
<dbReference type="Pfam" id="PF04468">
    <property type="entry name" value="PSP1"/>
    <property type="match status" value="1"/>
</dbReference>
<reference evidence="3" key="1">
    <citation type="submission" date="2006-05" db="EMBL/GenBank/DDBJ databases">
        <title>Annotation of the draft genome assembly of Desulfuromonas acetoxidans DSM 684.</title>
        <authorList>
            <consortium name="US DOE Joint Genome Institute (JGI-ORNL)"/>
            <person name="Larimer F."/>
            <person name="Land M."/>
            <person name="Hauser L."/>
        </authorList>
    </citation>
    <scope>NUCLEOTIDE SEQUENCE [LARGE SCALE GENOMIC DNA]</scope>
    <source>
        <strain evidence="3">DSM 684</strain>
    </source>
</reference>
<dbReference type="NCBIfam" id="NF041131">
    <property type="entry name" value="RicT_YaaT_fam"/>
    <property type="match status" value="1"/>
</dbReference>
<dbReference type="Proteomes" id="UP000005695">
    <property type="component" value="Unassembled WGS sequence"/>
</dbReference>
<sequence>MTQNNEEHTTTPAGEKIIATVKFRSAGKQYDFDTNGLELNQGDSVVVETNRGRALGTVARPPRNVAKQDLPQDLKKVLRLATEADHNMARISSSKEKEAFDHCMERIRQRNMPMKLVKAEYLFDGSKIIFYFTADGRVDFRELVKDLAHHFHTRIEMRQIGVRDEAKLIGGIGICGRELCCGTFLTDFHPVSVRMAKQQGLALNPTKISGQCGRLLCCLGYEYDTYCKMAKQLPKPGSKASLDGQPVEVVCGQTLSQTVTVRCSGKTISNIPVASLSTNKTGAKEEPKKSGGSSPAPEKRQAKEGERKTGNKGKGGKPASRDGKPQRPARGKSAEGRPSKNKRGGKPGQEKQNRPKKTSGPQEQQGQENSQRPNRKPRPDKGPAKDKSQATPATGENNDKNQEKNPQDKKPNKRRSRNRRRPPRKP</sequence>
<organism evidence="3 4">
    <name type="scientific">Desulfuromonas acetoxidans (strain DSM 684 / 11070)</name>
    <dbReference type="NCBI Taxonomy" id="281689"/>
    <lineage>
        <taxon>Bacteria</taxon>
        <taxon>Pseudomonadati</taxon>
        <taxon>Thermodesulfobacteriota</taxon>
        <taxon>Desulfuromonadia</taxon>
        <taxon>Desulfuromonadales</taxon>
        <taxon>Desulfuromonadaceae</taxon>
        <taxon>Desulfuromonas</taxon>
    </lineage>
</organism>
<reference evidence="3" key="2">
    <citation type="submission" date="2006-05" db="EMBL/GenBank/DDBJ databases">
        <title>Sequencing of the draft genome and assembly of Desulfuromonas acetoxidans DSM 684.</title>
        <authorList>
            <consortium name="US DOE Joint Genome Institute (JGI-PGF)"/>
            <person name="Copeland A."/>
            <person name="Lucas S."/>
            <person name="Lapidus A."/>
            <person name="Barry K."/>
            <person name="Detter J.C."/>
            <person name="Glavina del Rio T."/>
            <person name="Hammon N."/>
            <person name="Israni S."/>
            <person name="Dalin E."/>
            <person name="Tice H."/>
            <person name="Bruce D."/>
            <person name="Pitluck S."/>
            <person name="Richardson P."/>
        </authorList>
    </citation>
    <scope>NUCLEOTIDE SEQUENCE [LARGE SCALE GENOMIC DNA]</scope>
    <source>
        <strain evidence="3">DSM 684</strain>
    </source>
</reference>
<feature type="compositionally biased region" description="Basic residues" evidence="1">
    <location>
        <begin position="411"/>
        <end position="426"/>
    </location>
</feature>
<feature type="compositionally biased region" description="Basic and acidic residues" evidence="1">
    <location>
        <begin position="377"/>
        <end position="388"/>
    </location>
</feature>
<feature type="compositionally biased region" description="Polar residues" evidence="1">
    <location>
        <begin position="359"/>
        <end position="372"/>
    </location>
</feature>
<dbReference type="GO" id="GO:0005737">
    <property type="term" value="C:cytoplasm"/>
    <property type="evidence" value="ECO:0007669"/>
    <property type="project" value="TreeGrafter"/>
</dbReference>
<evidence type="ECO:0000313" key="3">
    <source>
        <dbReference type="EMBL" id="EAT14991.1"/>
    </source>
</evidence>
<dbReference type="PROSITE" id="PS51411">
    <property type="entry name" value="PSP1_C"/>
    <property type="match status" value="1"/>
</dbReference>
<feature type="compositionally biased region" description="Basic and acidic residues" evidence="1">
    <location>
        <begin position="297"/>
        <end position="309"/>
    </location>
</feature>
<feature type="region of interest" description="Disordered" evidence="1">
    <location>
        <begin position="278"/>
        <end position="426"/>
    </location>
</feature>
<name>Q1JXH1_DESA6</name>
<feature type="compositionally biased region" description="Basic and acidic residues" evidence="1">
    <location>
        <begin position="397"/>
        <end position="410"/>
    </location>
</feature>
<comment type="caution">
    <text evidence="3">The sequence shown here is derived from an EMBL/GenBank/DDBJ whole genome shotgun (WGS) entry which is preliminary data.</text>
</comment>
<dbReference type="InterPro" id="IPR047767">
    <property type="entry name" value="PSP1-like"/>
</dbReference>